<evidence type="ECO:0000313" key="2">
    <source>
        <dbReference type="EMBL" id="KEA62386.1"/>
    </source>
</evidence>
<protein>
    <recommendedName>
        <fullName evidence="1">Hemerythrin-like domain-containing protein</fullName>
    </recommendedName>
</protein>
<accession>A0A081FV31</accession>
<dbReference type="Pfam" id="PF01814">
    <property type="entry name" value="Hemerythrin"/>
    <property type="match status" value="1"/>
</dbReference>
<dbReference type="EMBL" id="JMQN01000050">
    <property type="protein sequence ID" value="KEA62386.1"/>
    <property type="molecule type" value="Genomic_DNA"/>
</dbReference>
<organism evidence="2 3">
    <name type="scientific">Marinobacterium lacunae</name>
    <dbReference type="NCBI Taxonomy" id="1232683"/>
    <lineage>
        <taxon>Bacteria</taxon>
        <taxon>Pseudomonadati</taxon>
        <taxon>Pseudomonadota</taxon>
        <taxon>Gammaproteobacteria</taxon>
        <taxon>Oceanospirillales</taxon>
        <taxon>Oceanospirillaceae</taxon>
        <taxon>Marinobacterium</taxon>
    </lineage>
</organism>
<dbReference type="Gene3D" id="1.20.120.520">
    <property type="entry name" value="nmb1532 protein domain like"/>
    <property type="match status" value="1"/>
</dbReference>
<dbReference type="RefSeq" id="WP_036190926.1">
    <property type="nucleotide sequence ID" value="NZ_JMQN01000050.1"/>
</dbReference>
<dbReference type="STRING" id="1232683.ADIMK_3526"/>
<name>A0A081FV31_9GAMM</name>
<proteinExistence type="predicted"/>
<dbReference type="PANTHER" id="PTHR39966:SF1">
    <property type="entry name" value="HEMERYTHRIN-LIKE DOMAIN-CONTAINING PROTEIN"/>
    <property type="match status" value="1"/>
</dbReference>
<dbReference type="InterPro" id="IPR012312">
    <property type="entry name" value="Hemerythrin-like"/>
</dbReference>
<keyword evidence="3" id="KW-1185">Reference proteome</keyword>
<evidence type="ECO:0000313" key="3">
    <source>
        <dbReference type="Proteomes" id="UP000028252"/>
    </source>
</evidence>
<dbReference type="Proteomes" id="UP000028252">
    <property type="component" value="Unassembled WGS sequence"/>
</dbReference>
<dbReference type="eggNOG" id="COG3945">
    <property type="taxonomic scope" value="Bacteria"/>
</dbReference>
<feature type="domain" description="Hemerythrin-like" evidence="1">
    <location>
        <begin position="3"/>
        <end position="138"/>
    </location>
</feature>
<dbReference type="OrthoDB" id="7349010at2"/>
<dbReference type="GO" id="GO:0005886">
    <property type="term" value="C:plasma membrane"/>
    <property type="evidence" value="ECO:0007669"/>
    <property type="project" value="TreeGrafter"/>
</dbReference>
<evidence type="ECO:0000259" key="1">
    <source>
        <dbReference type="Pfam" id="PF01814"/>
    </source>
</evidence>
<dbReference type="AlphaFoldDB" id="A0A081FV31"/>
<comment type="caution">
    <text evidence="2">The sequence shown here is derived from an EMBL/GenBank/DDBJ whole genome shotgun (WGS) entry which is preliminary data.</text>
</comment>
<reference evidence="2 3" key="1">
    <citation type="submission" date="2014-04" db="EMBL/GenBank/DDBJ databases">
        <title>Marinobacterium kochiensis sp. nov., isolated from sediment sample collected from Kochi backwaters in Kerala, India.</title>
        <authorList>
            <person name="Singh A."/>
            <person name="Pinnaka A.K."/>
        </authorList>
    </citation>
    <scope>NUCLEOTIDE SEQUENCE [LARGE SCALE GENOMIC DNA]</scope>
    <source>
        <strain evidence="2 3">AK27</strain>
    </source>
</reference>
<gene>
    <name evidence="2" type="ORF">ADIMK_3526</name>
</gene>
<dbReference type="PATRIC" id="fig|1232683.4.peg.3470"/>
<sequence>MTIMKELHQEHLNLKRLLVMLERKVERFRAGTHPNFQLMSDVVSYVGGYADTHHHPREDRMFAHFKGRSSELDTLMKRCEEEHVQLKQLSTHLNDSIDGILHDAAVVPLDDLIDSLAQFVQHEKAHLDFEEGTLFPKIEAVASSEDWQVIDQALPSPSDPLFGLKQSDEYRTLYQALADDERAS</sequence>
<dbReference type="PANTHER" id="PTHR39966">
    <property type="entry name" value="BLL2471 PROTEIN-RELATED"/>
    <property type="match status" value="1"/>
</dbReference>